<dbReference type="eggNOG" id="COG5483">
    <property type="taxonomic scope" value="Bacteria"/>
</dbReference>
<sequence>MDLFTIGHSTYEIETFISLLKKHEINAVADVRSHPYSRFMPHFNRNFLKELLAKENIYYVFLGKELGARTDDLRCYIDGRALYENIAATAQFQKGIERLLKGLQKHRISLMCAEKDPITCHRAILVCQHVRHPDLNINHILKGGELESHIQLEERMLNKHGLIEFTEDREEQLQLSLFEQPKSRLPTKEESLKKAYQLQGYEIAYVDKNYNNHGRTDRAIHNRVYPEKRSKVL</sequence>
<dbReference type="InterPro" id="IPR007438">
    <property type="entry name" value="DUF488"/>
</dbReference>
<gene>
    <name evidence="1" type="ORF">Cha6605_0683</name>
</gene>
<evidence type="ECO:0008006" key="3">
    <source>
        <dbReference type="Google" id="ProtNLM"/>
    </source>
</evidence>
<dbReference type="PATRIC" id="fig|1173020.3.peg.800"/>
<keyword evidence="2" id="KW-1185">Reference proteome</keyword>
<dbReference type="AlphaFoldDB" id="K9UAT6"/>
<dbReference type="Proteomes" id="UP000010366">
    <property type="component" value="Chromosome"/>
</dbReference>
<dbReference type="Pfam" id="PF04343">
    <property type="entry name" value="DUF488"/>
    <property type="match status" value="1"/>
</dbReference>
<organism evidence="1 2">
    <name type="scientific">Chamaesiphon minutus (strain ATCC 27169 / PCC 6605)</name>
    <dbReference type="NCBI Taxonomy" id="1173020"/>
    <lineage>
        <taxon>Bacteria</taxon>
        <taxon>Bacillati</taxon>
        <taxon>Cyanobacteriota</taxon>
        <taxon>Cyanophyceae</taxon>
        <taxon>Gomontiellales</taxon>
        <taxon>Chamaesiphonaceae</taxon>
        <taxon>Chamaesiphon</taxon>
    </lineage>
</organism>
<dbReference type="RefSeq" id="WP_015158149.1">
    <property type="nucleotide sequence ID" value="NC_019697.1"/>
</dbReference>
<name>K9UAT6_CHAP6</name>
<dbReference type="PANTHER" id="PTHR39337">
    <property type="entry name" value="BLR5642 PROTEIN"/>
    <property type="match status" value="1"/>
</dbReference>
<reference evidence="1 2" key="1">
    <citation type="submission" date="2012-05" db="EMBL/GenBank/DDBJ databases">
        <title>Finished chromosome of genome of Chamaesiphon sp. PCC 6605.</title>
        <authorList>
            <consortium name="US DOE Joint Genome Institute"/>
            <person name="Gugger M."/>
            <person name="Coursin T."/>
            <person name="Rippka R."/>
            <person name="Tandeau De Marsac N."/>
            <person name="Huntemann M."/>
            <person name="Wei C.-L."/>
            <person name="Han J."/>
            <person name="Detter J.C."/>
            <person name="Han C."/>
            <person name="Tapia R."/>
            <person name="Chen A."/>
            <person name="Kyrpides N."/>
            <person name="Mavromatis K."/>
            <person name="Markowitz V."/>
            <person name="Szeto E."/>
            <person name="Ivanova N."/>
            <person name="Pagani I."/>
            <person name="Pati A."/>
            <person name="Goodwin L."/>
            <person name="Nordberg H.P."/>
            <person name="Cantor M.N."/>
            <person name="Hua S.X."/>
            <person name="Woyke T."/>
            <person name="Kerfeld C.A."/>
        </authorList>
    </citation>
    <scope>NUCLEOTIDE SEQUENCE [LARGE SCALE GENOMIC DNA]</scope>
    <source>
        <strain evidence="2">ATCC 27169 / PCC 6605</strain>
    </source>
</reference>
<dbReference type="KEGG" id="cmp:Cha6605_0683"/>
<dbReference type="EMBL" id="CP003600">
    <property type="protein sequence ID" value="AFY91955.1"/>
    <property type="molecule type" value="Genomic_DNA"/>
</dbReference>
<dbReference type="PANTHER" id="PTHR39337:SF1">
    <property type="entry name" value="BLR5642 PROTEIN"/>
    <property type="match status" value="1"/>
</dbReference>
<dbReference type="OrthoDB" id="9789109at2"/>
<accession>K9UAT6</accession>
<evidence type="ECO:0000313" key="1">
    <source>
        <dbReference type="EMBL" id="AFY91955.1"/>
    </source>
</evidence>
<evidence type="ECO:0000313" key="2">
    <source>
        <dbReference type="Proteomes" id="UP000010366"/>
    </source>
</evidence>
<dbReference type="HOGENOM" id="CLU_077467_1_0_3"/>
<proteinExistence type="predicted"/>
<dbReference type="STRING" id="1173020.Cha6605_0683"/>
<protein>
    <recommendedName>
        <fullName evidence="3">DUF488 domain-containing protein</fullName>
    </recommendedName>
</protein>